<sequence>MRQFRLKHTYWTCTDSVENAGFGVIGSPQGRHPYKRLYLENQEGVKMRSHLYKGGIDIVRKLAQGRGLVVLSEIDLPLALEKETVQVPAFVDLGITLPHTLDAYYAGLPHSARDDIRRARKANYSYEISSDVNWVGIFFEQYYWPSMLGQHGEEAYVMPKTEIEALVREKQAEFVKICSEGVCLAAMLCQVEEKSFTFLRLGWLNHDEQYVKRGVLSALYWFLIQRAFHLQCSQVLLGGTPSYLENGVLKFKAKWGGCLWENKPTYGFRRLLLDPANPACYRFLKNVSLLAVGPGDSLLVLSSKLPNEVALPSRFLTAIKSWYVLRPSLSIQFQDEEALPSRLHHWYEKVPLTKTVCRNLKLPSLAEEVLPIKTTYLR</sequence>
<evidence type="ECO:0000313" key="2">
    <source>
        <dbReference type="Proteomes" id="UP000253383"/>
    </source>
</evidence>
<proteinExistence type="predicted"/>
<gene>
    <name evidence="1" type="ORF">DUE52_29915</name>
</gene>
<dbReference type="SUPFAM" id="SSF55729">
    <property type="entry name" value="Acyl-CoA N-acyltransferases (Nat)"/>
    <property type="match status" value="1"/>
</dbReference>
<dbReference type="AlphaFoldDB" id="A0A368JEB2"/>
<protein>
    <submittedName>
        <fullName evidence="1">Uncharacterized protein</fullName>
    </submittedName>
</protein>
<dbReference type="InterPro" id="IPR016181">
    <property type="entry name" value="Acyl_CoA_acyltransferase"/>
</dbReference>
<dbReference type="RefSeq" id="WP_114409810.1">
    <property type="nucleotide sequence ID" value="NZ_QOWE01000034.1"/>
</dbReference>
<dbReference type="Gene3D" id="3.40.630.30">
    <property type="match status" value="1"/>
</dbReference>
<keyword evidence="2" id="KW-1185">Reference proteome</keyword>
<reference evidence="1 2" key="1">
    <citation type="submission" date="2018-07" db="EMBL/GenBank/DDBJ databases">
        <title>Genome analysis of Larkinella rosea.</title>
        <authorList>
            <person name="Zhou Z."/>
            <person name="Wang G."/>
        </authorList>
    </citation>
    <scope>NUCLEOTIDE SEQUENCE [LARGE SCALE GENOMIC DNA]</scope>
    <source>
        <strain evidence="2">zzj9</strain>
    </source>
</reference>
<dbReference type="OrthoDB" id="940000at2"/>
<accession>A0A368JEB2</accession>
<dbReference type="Proteomes" id="UP000253383">
    <property type="component" value="Unassembled WGS sequence"/>
</dbReference>
<name>A0A368JEB2_9BACT</name>
<organism evidence="1 2">
    <name type="scientific">Larkinella punicea</name>
    <dbReference type="NCBI Taxonomy" id="2315727"/>
    <lineage>
        <taxon>Bacteria</taxon>
        <taxon>Pseudomonadati</taxon>
        <taxon>Bacteroidota</taxon>
        <taxon>Cytophagia</taxon>
        <taxon>Cytophagales</taxon>
        <taxon>Spirosomataceae</taxon>
        <taxon>Larkinella</taxon>
    </lineage>
</organism>
<dbReference type="EMBL" id="QOWE01000034">
    <property type="protein sequence ID" value="RCR65882.1"/>
    <property type="molecule type" value="Genomic_DNA"/>
</dbReference>
<comment type="caution">
    <text evidence="1">The sequence shown here is derived from an EMBL/GenBank/DDBJ whole genome shotgun (WGS) entry which is preliminary data.</text>
</comment>
<evidence type="ECO:0000313" key="1">
    <source>
        <dbReference type="EMBL" id="RCR65882.1"/>
    </source>
</evidence>